<reference evidence="2 3" key="1">
    <citation type="submission" date="2016-10" db="EMBL/GenBank/DDBJ databases">
        <authorList>
            <person name="de Groot N.N."/>
        </authorList>
    </citation>
    <scope>NUCLEOTIDE SEQUENCE [LARGE SCALE GENOMIC DNA]</scope>
    <source>
        <strain evidence="2 3">APO</strain>
    </source>
</reference>
<accession>A0A1H3PD19</accession>
<dbReference type="EMBL" id="FNPV01000006">
    <property type="protein sequence ID" value="SDY98967.1"/>
    <property type="molecule type" value="Genomic_DNA"/>
</dbReference>
<evidence type="ECO:0000313" key="3">
    <source>
        <dbReference type="Proteomes" id="UP000199230"/>
    </source>
</evidence>
<keyword evidence="3" id="KW-1185">Reference proteome</keyword>
<dbReference type="CDD" id="cd04186">
    <property type="entry name" value="GT_2_like_c"/>
    <property type="match status" value="1"/>
</dbReference>
<evidence type="ECO:0000259" key="1">
    <source>
        <dbReference type="Pfam" id="PF00535"/>
    </source>
</evidence>
<protein>
    <recommendedName>
        <fullName evidence="1">Glycosyltransferase 2-like domain-containing protein</fullName>
    </recommendedName>
</protein>
<sequence>MSKIDLSLAIVTYNNEDLIENTARNIIESIPPNHTYKLYIIDNNSKDNTVKIARKVSGNIEIVCRNENKGFGNGHNAIIGDINSKYHFVINPDITIENANQVQSMIRFLDDNPEVGLLSPLVLNTDGTIQHLCKINPTVLDMMIRRISPNLLRKRQDKYVMKNTGYNSSMQLEYATGSFMVFRTNIFKQINGFDDAFFLYLEDADITRRVNQVSKTMFFPEARVIHIWERNAHKSLKYVYITLRSMITYFNKWGWKFM</sequence>
<dbReference type="InterPro" id="IPR001173">
    <property type="entry name" value="Glyco_trans_2-like"/>
</dbReference>
<organism evidence="2 3">
    <name type="scientific">Tindallia californiensis</name>
    <dbReference type="NCBI Taxonomy" id="159292"/>
    <lineage>
        <taxon>Bacteria</taxon>
        <taxon>Bacillati</taxon>
        <taxon>Bacillota</taxon>
        <taxon>Clostridia</taxon>
        <taxon>Peptostreptococcales</taxon>
        <taxon>Tindalliaceae</taxon>
        <taxon>Tindallia</taxon>
    </lineage>
</organism>
<dbReference type="Gene3D" id="3.90.550.10">
    <property type="entry name" value="Spore Coat Polysaccharide Biosynthesis Protein SpsA, Chain A"/>
    <property type="match status" value="1"/>
</dbReference>
<feature type="domain" description="Glycosyltransferase 2-like" evidence="1">
    <location>
        <begin position="7"/>
        <end position="118"/>
    </location>
</feature>
<dbReference type="InterPro" id="IPR029044">
    <property type="entry name" value="Nucleotide-diphossugar_trans"/>
</dbReference>
<dbReference type="Proteomes" id="UP000199230">
    <property type="component" value="Unassembled WGS sequence"/>
</dbReference>
<proteinExistence type="predicted"/>
<name>A0A1H3PD19_9FIRM</name>
<gene>
    <name evidence="2" type="ORF">SAMN05192546_106146</name>
</gene>
<dbReference type="Pfam" id="PF00535">
    <property type="entry name" value="Glycos_transf_2"/>
    <property type="match status" value="1"/>
</dbReference>
<dbReference type="PANTHER" id="PTHR43179:SF10">
    <property type="entry name" value="GLYCOSYL TRANSFERASE"/>
    <property type="match status" value="1"/>
</dbReference>
<dbReference type="RefSeq" id="WP_176968362.1">
    <property type="nucleotide sequence ID" value="NZ_FNPV01000006.1"/>
</dbReference>
<dbReference type="SUPFAM" id="SSF53448">
    <property type="entry name" value="Nucleotide-diphospho-sugar transferases"/>
    <property type="match status" value="1"/>
</dbReference>
<evidence type="ECO:0000313" key="2">
    <source>
        <dbReference type="EMBL" id="SDY98967.1"/>
    </source>
</evidence>
<dbReference type="STRING" id="159292.SAMN05192546_106146"/>
<dbReference type="AlphaFoldDB" id="A0A1H3PD19"/>
<dbReference type="PANTHER" id="PTHR43179">
    <property type="entry name" value="RHAMNOSYLTRANSFERASE WBBL"/>
    <property type="match status" value="1"/>
</dbReference>